<feature type="non-terminal residue" evidence="2">
    <location>
        <position position="1"/>
    </location>
</feature>
<accession>A0ABQ9UWP3</accession>
<reference evidence="2 3" key="1">
    <citation type="submission" date="2023-05" db="EMBL/GenBank/DDBJ databases">
        <title>B98-5 Cell Line De Novo Hybrid Assembly: An Optical Mapping Approach.</title>
        <authorList>
            <person name="Kananen K."/>
            <person name="Auerbach J.A."/>
            <person name="Kautto E."/>
            <person name="Blachly J.S."/>
        </authorList>
    </citation>
    <scope>NUCLEOTIDE SEQUENCE [LARGE SCALE GENOMIC DNA]</scope>
    <source>
        <strain evidence="2">B95-8</strain>
        <tissue evidence="2">Cell line</tissue>
    </source>
</reference>
<proteinExistence type="predicted"/>
<dbReference type="EMBL" id="JASSZA010000009">
    <property type="protein sequence ID" value="KAK2101524.1"/>
    <property type="molecule type" value="Genomic_DNA"/>
</dbReference>
<feature type="region of interest" description="Disordered" evidence="1">
    <location>
        <begin position="1"/>
        <end position="22"/>
    </location>
</feature>
<sequence>VWPAAGRRSGWGAGARGAGRRRREMLASAQLGRARLGSARRLGPLRLCLPLLPEARTV</sequence>
<gene>
    <name evidence="2" type="ORF">P7K49_019190</name>
</gene>
<evidence type="ECO:0000256" key="1">
    <source>
        <dbReference type="SAM" id="MobiDB-lite"/>
    </source>
</evidence>
<organism evidence="2 3">
    <name type="scientific">Saguinus oedipus</name>
    <name type="common">Cotton-top tamarin</name>
    <name type="synonym">Oedipomidas oedipus</name>
    <dbReference type="NCBI Taxonomy" id="9490"/>
    <lineage>
        <taxon>Eukaryota</taxon>
        <taxon>Metazoa</taxon>
        <taxon>Chordata</taxon>
        <taxon>Craniata</taxon>
        <taxon>Vertebrata</taxon>
        <taxon>Euteleostomi</taxon>
        <taxon>Mammalia</taxon>
        <taxon>Eutheria</taxon>
        <taxon>Euarchontoglires</taxon>
        <taxon>Primates</taxon>
        <taxon>Haplorrhini</taxon>
        <taxon>Platyrrhini</taxon>
        <taxon>Cebidae</taxon>
        <taxon>Callitrichinae</taxon>
        <taxon>Saguinus</taxon>
    </lineage>
</organism>
<evidence type="ECO:0000313" key="3">
    <source>
        <dbReference type="Proteomes" id="UP001266305"/>
    </source>
</evidence>
<evidence type="ECO:0000313" key="2">
    <source>
        <dbReference type="EMBL" id="KAK2101524.1"/>
    </source>
</evidence>
<comment type="caution">
    <text evidence="2">The sequence shown here is derived from an EMBL/GenBank/DDBJ whole genome shotgun (WGS) entry which is preliminary data.</text>
</comment>
<name>A0ABQ9UWP3_SAGOE</name>
<dbReference type="Proteomes" id="UP001266305">
    <property type="component" value="Unassembled WGS sequence"/>
</dbReference>
<keyword evidence="3" id="KW-1185">Reference proteome</keyword>
<protein>
    <submittedName>
        <fullName evidence="2">Uncharacterized protein</fullName>
    </submittedName>
</protein>